<evidence type="ECO:0000313" key="3">
    <source>
        <dbReference type="Proteomes" id="UP001141166"/>
    </source>
</evidence>
<feature type="domain" description="Fibronectin type-III" evidence="1">
    <location>
        <begin position="8"/>
        <end position="103"/>
    </location>
</feature>
<reference evidence="2" key="1">
    <citation type="submission" date="2022-05" db="EMBL/GenBank/DDBJ databases">
        <title>Draft genome sequences of Clostridium perfringens strains isolated from Peru.</title>
        <authorList>
            <person name="Hurtado R."/>
            <person name="Lima L."/>
            <person name="Sousa T."/>
            <person name="Jaiswal A.K."/>
            <person name="Tiwari S."/>
            <person name="Maturrano L."/>
            <person name="Brenig B."/>
            <person name="Azevedo V."/>
        </authorList>
    </citation>
    <scope>NUCLEOTIDE SEQUENCE</scope>
    <source>
        <strain evidence="2">CP4</strain>
    </source>
</reference>
<comment type="caution">
    <text evidence="2">The sequence shown here is derived from an EMBL/GenBank/DDBJ whole genome shotgun (WGS) entry which is preliminary data.</text>
</comment>
<organism evidence="2 3">
    <name type="scientific">Enterococcus faecium</name>
    <name type="common">Streptococcus faecium</name>
    <dbReference type="NCBI Taxonomy" id="1352"/>
    <lineage>
        <taxon>Bacteria</taxon>
        <taxon>Bacillati</taxon>
        <taxon>Bacillota</taxon>
        <taxon>Bacilli</taxon>
        <taxon>Lactobacillales</taxon>
        <taxon>Enterococcaceae</taxon>
        <taxon>Enterococcus</taxon>
    </lineage>
</organism>
<dbReference type="PROSITE" id="PS50853">
    <property type="entry name" value="FN3"/>
    <property type="match status" value="1"/>
</dbReference>
<proteinExistence type="predicted"/>
<dbReference type="AlphaFoldDB" id="A0A9X3XQM7"/>
<accession>A0A9X3XQM7</accession>
<dbReference type="InterPro" id="IPR013783">
    <property type="entry name" value="Ig-like_fold"/>
</dbReference>
<name>A0A9X3XQM7_ENTFC</name>
<sequence>MFLLHTNAPQNVTGVLNVDGSVSLSWDAVPKAKSYIPHYTDANQTDPHDANKMGYTETNSWTLPAADMPHLEAGDEIRFYIQTYNEVGQGANDIEKARYLHDGEFLGSAWSIPVVLIKK</sequence>
<dbReference type="CDD" id="cd00063">
    <property type="entry name" value="FN3"/>
    <property type="match status" value="1"/>
</dbReference>
<evidence type="ECO:0000259" key="1">
    <source>
        <dbReference type="PROSITE" id="PS50853"/>
    </source>
</evidence>
<dbReference type="Proteomes" id="UP001141166">
    <property type="component" value="Unassembled WGS sequence"/>
</dbReference>
<evidence type="ECO:0000313" key="2">
    <source>
        <dbReference type="EMBL" id="MDC4247104.1"/>
    </source>
</evidence>
<dbReference type="InterPro" id="IPR036116">
    <property type="entry name" value="FN3_sf"/>
</dbReference>
<dbReference type="EMBL" id="JAMWMK010000003">
    <property type="protein sequence ID" value="MDC4247104.1"/>
    <property type="molecule type" value="Genomic_DNA"/>
</dbReference>
<dbReference type="InterPro" id="IPR003961">
    <property type="entry name" value="FN3_dom"/>
</dbReference>
<dbReference type="RefSeq" id="WP_002324913.1">
    <property type="nucleotide sequence ID" value="NZ_CAACXZ010000004.1"/>
</dbReference>
<dbReference type="Gene3D" id="2.60.40.10">
    <property type="entry name" value="Immunoglobulins"/>
    <property type="match status" value="1"/>
</dbReference>
<gene>
    <name evidence="2" type="ORF">M3X98_03410</name>
</gene>
<dbReference type="SUPFAM" id="SSF49265">
    <property type="entry name" value="Fibronectin type III"/>
    <property type="match status" value="1"/>
</dbReference>
<protein>
    <submittedName>
        <fullName evidence="2">Fibronectin type III domain-containing protein</fullName>
    </submittedName>
</protein>